<proteinExistence type="predicted"/>
<dbReference type="EMBL" id="CM042889">
    <property type="protein sequence ID" value="KAI4321291.1"/>
    <property type="molecule type" value="Genomic_DNA"/>
</dbReference>
<name>A0ACB9MBA4_9MYRT</name>
<protein>
    <submittedName>
        <fullName evidence="1">Uncharacterized protein</fullName>
    </submittedName>
</protein>
<comment type="caution">
    <text evidence="1">The sequence shown here is derived from an EMBL/GenBank/DDBJ whole genome shotgun (WGS) entry which is preliminary data.</text>
</comment>
<evidence type="ECO:0000313" key="2">
    <source>
        <dbReference type="Proteomes" id="UP001057402"/>
    </source>
</evidence>
<accession>A0ACB9MBA4</accession>
<sequence>MEPSSCSCLAQMGTLKAGGLGLCGRSSADQVPAIRQLRPYIPLRIVRGGLCSDMFELASSGLASAVFSVGTFAVLPFYTLMVAAPKAEMTQKCIRSCIPFIALGLLYTYLLYLSWTPDTLGLMFASKYWLHELPGIARMFSNEMTLGSTWIHLLAVDLFAARFDFS</sequence>
<keyword evidence="2" id="KW-1185">Reference proteome</keyword>
<organism evidence="1 2">
    <name type="scientific">Melastoma candidum</name>
    <dbReference type="NCBI Taxonomy" id="119954"/>
    <lineage>
        <taxon>Eukaryota</taxon>
        <taxon>Viridiplantae</taxon>
        <taxon>Streptophyta</taxon>
        <taxon>Embryophyta</taxon>
        <taxon>Tracheophyta</taxon>
        <taxon>Spermatophyta</taxon>
        <taxon>Magnoliopsida</taxon>
        <taxon>eudicotyledons</taxon>
        <taxon>Gunneridae</taxon>
        <taxon>Pentapetalae</taxon>
        <taxon>rosids</taxon>
        <taxon>malvids</taxon>
        <taxon>Myrtales</taxon>
        <taxon>Melastomataceae</taxon>
        <taxon>Melastomatoideae</taxon>
        <taxon>Melastomateae</taxon>
        <taxon>Melastoma</taxon>
    </lineage>
</organism>
<reference evidence="2" key="1">
    <citation type="journal article" date="2023" name="Front. Plant Sci.">
        <title>Chromosomal-level genome assembly of Melastoma candidum provides insights into trichome evolution.</title>
        <authorList>
            <person name="Zhong Y."/>
            <person name="Wu W."/>
            <person name="Sun C."/>
            <person name="Zou P."/>
            <person name="Liu Y."/>
            <person name="Dai S."/>
            <person name="Zhou R."/>
        </authorList>
    </citation>
    <scope>NUCLEOTIDE SEQUENCE [LARGE SCALE GENOMIC DNA]</scope>
</reference>
<evidence type="ECO:0000313" key="1">
    <source>
        <dbReference type="EMBL" id="KAI4321291.1"/>
    </source>
</evidence>
<gene>
    <name evidence="1" type="ORF">MLD38_034693</name>
</gene>
<dbReference type="Proteomes" id="UP001057402">
    <property type="component" value="Chromosome 10"/>
</dbReference>